<dbReference type="AlphaFoldDB" id="A0A7W9L458"/>
<accession>A0A7W9L458</accession>
<evidence type="ECO:0000256" key="1">
    <source>
        <dbReference type="SAM" id="MobiDB-lite"/>
    </source>
</evidence>
<feature type="compositionally biased region" description="Basic and acidic residues" evidence="1">
    <location>
        <begin position="1"/>
        <end position="33"/>
    </location>
</feature>
<name>A0A7W9L458_9HYPH</name>
<proteinExistence type="predicted"/>
<keyword evidence="3" id="KW-1185">Reference proteome</keyword>
<dbReference type="RefSeq" id="WP_183858688.1">
    <property type="nucleotide sequence ID" value="NZ_JACHOO010000016.1"/>
</dbReference>
<sequence length="61" mass="6679">MSETPERPQHFKDQPDEGGRETVDRELARRSAGEGKAPADPPAPDDPEREKAAIERTAGQP</sequence>
<dbReference type="Proteomes" id="UP000523821">
    <property type="component" value="Unassembled WGS sequence"/>
</dbReference>
<evidence type="ECO:0000313" key="2">
    <source>
        <dbReference type="EMBL" id="MBB5755257.1"/>
    </source>
</evidence>
<feature type="region of interest" description="Disordered" evidence="1">
    <location>
        <begin position="1"/>
        <end position="61"/>
    </location>
</feature>
<reference evidence="2 3" key="1">
    <citation type="submission" date="2020-08" db="EMBL/GenBank/DDBJ databases">
        <title>Genomic Encyclopedia of Type Strains, Phase IV (KMG-IV): sequencing the most valuable type-strain genomes for metagenomic binning, comparative biology and taxonomic classification.</title>
        <authorList>
            <person name="Goeker M."/>
        </authorList>
    </citation>
    <scope>NUCLEOTIDE SEQUENCE [LARGE SCALE GENOMIC DNA]</scope>
    <source>
        <strain evidence="2 3">DSM 16268</strain>
    </source>
</reference>
<comment type="caution">
    <text evidence="2">The sequence shown here is derived from an EMBL/GenBank/DDBJ whole genome shotgun (WGS) entry which is preliminary data.</text>
</comment>
<dbReference type="EMBL" id="JACHOO010000016">
    <property type="protein sequence ID" value="MBB5755257.1"/>
    <property type="molecule type" value="Genomic_DNA"/>
</dbReference>
<evidence type="ECO:0000313" key="3">
    <source>
        <dbReference type="Proteomes" id="UP000523821"/>
    </source>
</evidence>
<organism evidence="2 3">
    <name type="scientific">Prosthecomicrobium pneumaticum</name>
    <dbReference type="NCBI Taxonomy" id="81895"/>
    <lineage>
        <taxon>Bacteria</taxon>
        <taxon>Pseudomonadati</taxon>
        <taxon>Pseudomonadota</taxon>
        <taxon>Alphaproteobacteria</taxon>
        <taxon>Hyphomicrobiales</taxon>
        <taxon>Kaistiaceae</taxon>
        <taxon>Prosthecomicrobium</taxon>
    </lineage>
</organism>
<protein>
    <submittedName>
        <fullName evidence="2">Uncharacterized protein</fullName>
    </submittedName>
</protein>
<gene>
    <name evidence="2" type="ORF">GGQ63_004359</name>
</gene>